<keyword evidence="6" id="KW-0347">Helicase</keyword>
<dbReference type="PANTHER" id="PTHR45626:SF22">
    <property type="entry name" value="DNA REPAIR PROTEIN RAD5"/>
    <property type="match status" value="1"/>
</dbReference>
<keyword evidence="3" id="KW-0067">ATP-binding</keyword>
<dbReference type="PANTHER" id="PTHR45626">
    <property type="entry name" value="TRANSCRIPTION TERMINATION FACTOR 2-RELATED"/>
    <property type="match status" value="1"/>
</dbReference>
<evidence type="ECO:0000313" key="6">
    <source>
        <dbReference type="EMBL" id="KAK5994916.1"/>
    </source>
</evidence>
<dbReference type="InterPro" id="IPR050628">
    <property type="entry name" value="SNF2_RAD54_helicase_TF"/>
</dbReference>
<evidence type="ECO:0000256" key="4">
    <source>
        <dbReference type="SAM" id="MobiDB-lite"/>
    </source>
</evidence>
<dbReference type="InterPro" id="IPR000330">
    <property type="entry name" value="SNF2_N"/>
</dbReference>
<proteinExistence type="predicted"/>
<keyword evidence="7" id="KW-1185">Reference proteome</keyword>
<dbReference type="Proteomes" id="UP001338125">
    <property type="component" value="Unassembled WGS sequence"/>
</dbReference>
<feature type="domain" description="Helicase ATP-binding" evidence="5">
    <location>
        <begin position="236"/>
        <end position="419"/>
    </location>
</feature>
<keyword evidence="2" id="KW-0378">Hydrolase</keyword>
<dbReference type="CDD" id="cd18008">
    <property type="entry name" value="DEXDc_SHPRH-like"/>
    <property type="match status" value="1"/>
</dbReference>
<name>A0ABR0SRX3_9HYPO</name>
<dbReference type="CDD" id="cd18793">
    <property type="entry name" value="SF2_C_SNF"/>
    <property type="match status" value="1"/>
</dbReference>
<evidence type="ECO:0000256" key="1">
    <source>
        <dbReference type="ARBA" id="ARBA00022741"/>
    </source>
</evidence>
<accession>A0ABR0SRX3</accession>
<dbReference type="PROSITE" id="PS51192">
    <property type="entry name" value="HELICASE_ATP_BIND_1"/>
    <property type="match status" value="1"/>
</dbReference>
<reference evidence="6 7" key="1">
    <citation type="submission" date="2024-01" db="EMBL/GenBank/DDBJ databases">
        <title>Complete genome of Cladobotryum mycophilum ATHUM6906.</title>
        <authorList>
            <person name="Christinaki A.C."/>
            <person name="Myridakis A.I."/>
            <person name="Kouvelis V.N."/>
        </authorList>
    </citation>
    <scope>NUCLEOTIDE SEQUENCE [LARGE SCALE GENOMIC DNA]</scope>
    <source>
        <strain evidence="6 7">ATHUM6906</strain>
    </source>
</reference>
<dbReference type="InterPro" id="IPR049730">
    <property type="entry name" value="SNF2/RAD54-like_C"/>
</dbReference>
<dbReference type="InterPro" id="IPR038718">
    <property type="entry name" value="SNF2-like_sf"/>
</dbReference>
<dbReference type="GO" id="GO:0004386">
    <property type="term" value="F:helicase activity"/>
    <property type="evidence" value="ECO:0007669"/>
    <property type="project" value="UniProtKB-KW"/>
</dbReference>
<dbReference type="InterPro" id="IPR014001">
    <property type="entry name" value="Helicase_ATP-bd"/>
</dbReference>
<protein>
    <submittedName>
        <fullName evidence="6">ATP-dependent helicase protein</fullName>
    </submittedName>
</protein>
<dbReference type="Gene3D" id="3.40.50.300">
    <property type="entry name" value="P-loop containing nucleotide triphosphate hydrolases"/>
    <property type="match status" value="1"/>
</dbReference>
<dbReference type="Gene3D" id="3.40.50.10810">
    <property type="entry name" value="Tandem AAA-ATPase domain"/>
    <property type="match status" value="1"/>
</dbReference>
<sequence length="730" mass="81233">MINSVICYGSLFNAAAKLWHKVTLPTSKSDAPFIELPVKQDNDIYSVYLEDGESLAVLDARTASTLNTLGDIPAVTFTAVIKSSVFAKRHKPVKSSKVFDVTINLMGPRHVVGHVASQLSKVSAHLQHPQWLDDQIEYYNPQFLMFDDVGQHDMNTLIGASNNFSSENKMRISAEVDNILESLTNVVTEGLLDLPDGLVSELKPLTSEGCPTLHYTTGKQRIRALPTTANPFNPGEQKKRESFGGLIADMMGLGKTLTMLAAIRQSTLAAEDFGSFYSMHEVEDTQKIRTKATLVVVTSAQLLQSWNEEIRLHFIPGALTCTDFHGSNRIRDLEAFRCMDVVLTTYATLAADGASQSLLQKMHWYRVVLDEAHWIRNSSSRQFRAVTALTSRSRWCLTGTPIQNKLDDLASIAGFLQLLPVPTKMAFQRRILGPLRERGPNFTKPLRAYLEAYCLRRKSDTCLNLITPAQQDVWLTLSPDEQYLYGLISDETKREADYMVSNNIKLKYSLLFKAMLRMRIMCNLGTFSSLGAYDKSNDTPDSQIGCGRCSVLDDDTLLLLSSYESCPDCGRPLNSPASPSDLTTGQKRKAGDLDSDMVIDSRRLPPTPTTPSCNSILSGFSTKLSAVVHNITCSDAGSKKLNLTVANRVHIVEPQWDPSVEEQAIARALRMGQTKKVTIVQYMMKNTVEKSIRDRQKKKKRLANFTFDSDSTSETSGRVEDIKEVLNLTL</sequence>
<evidence type="ECO:0000313" key="7">
    <source>
        <dbReference type="Proteomes" id="UP001338125"/>
    </source>
</evidence>
<feature type="compositionally biased region" description="Polar residues" evidence="4">
    <location>
        <begin position="575"/>
        <end position="585"/>
    </location>
</feature>
<dbReference type="InterPro" id="IPR027417">
    <property type="entry name" value="P-loop_NTPase"/>
</dbReference>
<dbReference type="EMBL" id="JAVFKD010000004">
    <property type="protein sequence ID" value="KAK5994916.1"/>
    <property type="molecule type" value="Genomic_DNA"/>
</dbReference>
<keyword evidence="1" id="KW-0547">Nucleotide-binding</keyword>
<comment type="caution">
    <text evidence="6">The sequence shown here is derived from an EMBL/GenBank/DDBJ whole genome shotgun (WGS) entry which is preliminary data.</text>
</comment>
<organism evidence="6 7">
    <name type="scientific">Cladobotryum mycophilum</name>
    <dbReference type="NCBI Taxonomy" id="491253"/>
    <lineage>
        <taxon>Eukaryota</taxon>
        <taxon>Fungi</taxon>
        <taxon>Dikarya</taxon>
        <taxon>Ascomycota</taxon>
        <taxon>Pezizomycotina</taxon>
        <taxon>Sordariomycetes</taxon>
        <taxon>Hypocreomycetidae</taxon>
        <taxon>Hypocreales</taxon>
        <taxon>Hypocreaceae</taxon>
        <taxon>Cladobotryum</taxon>
    </lineage>
</organism>
<dbReference type="SMART" id="SM00487">
    <property type="entry name" value="DEXDc"/>
    <property type="match status" value="1"/>
</dbReference>
<dbReference type="Pfam" id="PF00176">
    <property type="entry name" value="SNF2-rel_dom"/>
    <property type="match status" value="1"/>
</dbReference>
<evidence type="ECO:0000256" key="2">
    <source>
        <dbReference type="ARBA" id="ARBA00022801"/>
    </source>
</evidence>
<evidence type="ECO:0000256" key="3">
    <source>
        <dbReference type="ARBA" id="ARBA00022840"/>
    </source>
</evidence>
<gene>
    <name evidence="6" type="ORF">PT974_03304</name>
</gene>
<dbReference type="SUPFAM" id="SSF52540">
    <property type="entry name" value="P-loop containing nucleoside triphosphate hydrolases"/>
    <property type="match status" value="2"/>
</dbReference>
<feature type="region of interest" description="Disordered" evidence="4">
    <location>
        <begin position="574"/>
        <end position="594"/>
    </location>
</feature>
<evidence type="ECO:0000259" key="5">
    <source>
        <dbReference type="PROSITE" id="PS51192"/>
    </source>
</evidence>